<gene>
    <name evidence="3" type="ORF">EOT10_18680</name>
</gene>
<dbReference type="InterPro" id="IPR001754">
    <property type="entry name" value="OMPdeCOase_dom"/>
</dbReference>
<dbReference type="Pfam" id="PF00215">
    <property type="entry name" value="OMPdecase"/>
    <property type="match status" value="1"/>
</dbReference>
<dbReference type="PANTHER" id="PTHR35039:SF3">
    <property type="entry name" value="3-KETO-L-GULONATE-6-PHOSPHATE DECARBOXYLASE SGBH-RELATED"/>
    <property type="match status" value="1"/>
</dbReference>
<feature type="domain" description="Orotidine 5'-phosphate decarboxylase" evidence="2">
    <location>
        <begin position="4"/>
        <end position="202"/>
    </location>
</feature>
<dbReference type="GO" id="GO:0006207">
    <property type="term" value="P:'de novo' pyrimidine nucleobase biosynthetic process"/>
    <property type="evidence" value="ECO:0007669"/>
    <property type="project" value="InterPro"/>
</dbReference>
<reference evidence="3 4" key="1">
    <citation type="submission" date="2019-01" db="EMBL/GenBank/DDBJ databases">
        <title>Genome sequences of Streptomyces and Rhizobium isolates collected from root and soil.</title>
        <authorList>
            <person name="Chhettri S."/>
            <person name="Sevigny J.L."/>
            <person name="Sen A."/>
            <person name="Ennis N."/>
            <person name="Tisa L."/>
        </authorList>
    </citation>
    <scope>NUCLEOTIDE SEQUENCE [LARGE SCALE GENOMIC DNA]</scope>
    <source>
        <strain evidence="3 4">San01</strain>
    </source>
</reference>
<dbReference type="GO" id="GO:0004590">
    <property type="term" value="F:orotidine-5'-phosphate decarboxylase activity"/>
    <property type="evidence" value="ECO:0007669"/>
    <property type="project" value="InterPro"/>
</dbReference>
<evidence type="ECO:0000259" key="2">
    <source>
        <dbReference type="SMART" id="SM00934"/>
    </source>
</evidence>
<dbReference type="SUPFAM" id="SSF51366">
    <property type="entry name" value="Ribulose-phoshate binding barrel"/>
    <property type="match status" value="1"/>
</dbReference>
<dbReference type="AlphaFoldDB" id="A0A437PLM0"/>
<sequence>MALQLQIALDRIPLERAVRIAAAVAPHTDWIEVGTSLIKQFGMESVRQVVAAAPGVPVLADLKTADDAVFEFALAYEAGASSATVLGIAADATLDKAVQLAAEHGKEAVVDLMETTGPRRTELAARLPASVVLAAHIGKDAQHAGTDPASLLGAWSAGRRLAVAGGLTAEDLPGLAGAGDLRAIVGSAVTGAADPAAAAQRLARAAGRD</sequence>
<dbReference type="RefSeq" id="WP_127829373.1">
    <property type="nucleotide sequence ID" value="NZ_RZYA01000008.1"/>
</dbReference>
<evidence type="ECO:0000256" key="1">
    <source>
        <dbReference type="ARBA" id="ARBA00023239"/>
    </source>
</evidence>
<dbReference type="SMART" id="SM00934">
    <property type="entry name" value="OMPdecase"/>
    <property type="match status" value="1"/>
</dbReference>
<keyword evidence="4" id="KW-1185">Reference proteome</keyword>
<name>A0A437PLM0_9ACTN</name>
<dbReference type="Proteomes" id="UP000283128">
    <property type="component" value="Unassembled WGS sequence"/>
</dbReference>
<dbReference type="InterPro" id="IPR013785">
    <property type="entry name" value="Aldolase_TIM"/>
</dbReference>
<dbReference type="InterPro" id="IPR011060">
    <property type="entry name" value="RibuloseP-bd_barrel"/>
</dbReference>
<keyword evidence="1" id="KW-0456">Lyase</keyword>
<evidence type="ECO:0000313" key="3">
    <source>
        <dbReference type="EMBL" id="RVU23089.1"/>
    </source>
</evidence>
<dbReference type="GO" id="GO:0033982">
    <property type="term" value="F:3-dehydro-L-gulonate-6-phosphate decarboxylase activity"/>
    <property type="evidence" value="ECO:0007669"/>
    <property type="project" value="TreeGrafter"/>
</dbReference>
<dbReference type="PANTHER" id="PTHR35039">
    <property type="entry name" value="3-KETO-L-GULONATE-6-PHOSPHATE DECARBOXYLASE SGBH-RELATED"/>
    <property type="match status" value="1"/>
</dbReference>
<proteinExistence type="predicted"/>
<dbReference type="GO" id="GO:0019854">
    <property type="term" value="P:L-ascorbic acid catabolic process"/>
    <property type="evidence" value="ECO:0007669"/>
    <property type="project" value="TreeGrafter"/>
</dbReference>
<accession>A0A437PLM0</accession>
<comment type="caution">
    <text evidence="3">The sequence shown here is derived from an EMBL/GenBank/DDBJ whole genome shotgun (WGS) entry which is preliminary data.</text>
</comment>
<dbReference type="Gene3D" id="3.20.20.70">
    <property type="entry name" value="Aldolase class I"/>
    <property type="match status" value="1"/>
</dbReference>
<dbReference type="OrthoDB" id="7943715at2"/>
<organism evidence="3 4">
    <name type="scientific">Streptomyces antnestii</name>
    <dbReference type="NCBI Taxonomy" id="2494256"/>
    <lineage>
        <taxon>Bacteria</taxon>
        <taxon>Bacillati</taxon>
        <taxon>Actinomycetota</taxon>
        <taxon>Actinomycetes</taxon>
        <taxon>Kitasatosporales</taxon>
        <taxon>Streptomycetaceae</taxon>
        <taxon>Streptomyces</taxon>
    </lineage>
</organism>
<protein>
    <recommendedName>
        <fullName evidence="2">Orotidine 5'-phosphate decarboxylase domain-containing protein</fullName>
    </recommendedName>
</protein>
<dbReference type="EMBL" id="RZYA01000008">
    <property type="protein sequence ID" value="RVU23089.1"/>
    <property type="molecule type" value="Genomic_DNA"/>
</dbReference>
<evidence type="ECO:0000313" key="4">
    <source>
        <dbReference type="Proteomes" id="UP000283128"/>
    </source>
</evidence>